<feature type="domain" description="PPC" evidence="1">
    <location>
        <begin position="4"/>
        <end position="142"/>
    </location>
</feature>
<evidence type="ECO:0000313" key="2">
    <source>
        <dbReference type="EMBL" id="PSN89953.1"/>
    </source>
</evidence>
<dbReference type="SUPFAM" id="SSF117856">
    <property type="entry name" value="AF0104/ALDC/Ptd012-like"/>
    <property type="match status" value="1"/>
</dbReference>
<dbReference type="Gene3D" id="3.30.1330.80">
    <property type="entry name" value="Hypothetical protein, similar to alpha- acetolactate decarboxylase, domain 2"/>
    <property type="match status" value="1"/>
</dbReference>
<dbReference type="Pfam" id="PF03479">
    <property type="entry name" value="PCC"/>
    <property type="match status" value="1"/>
</dbReference>
<comment type="caution">
    <text evidence="2">The sequence shown here is derived from an EMBL/GenBank/DDBJ whole genome shotgun (WGS) entry which is preliminary data.</text>
</comment>
<accession>A0A2R6AUD5</accession>
<dbReference type="Proteomes" id="UP000240322">
    <property type="component" value="Unassembled WGS sequence"/>
</dbReference>
<dbReference type="CDD" id="cd11378">
    <property type="entry name" value="DUF296"/>
    <property type="match status" value="1"/>
</dbReference>
<dbReference type="PROSITE" id="PS51742">
    <property type="entry name" value="PPC"/>
    <property type="match status" value="1"/>
</dbReference>
<organism evidence="2 3">
    <name type="scientific">Candidatus Marsarchaeota G2 archaeon OSP_D</name>
    <dbReference type="NCBI Taxonomy" id="1978157"/>
    <lineage>
        <taxon>Archaea</taxon>
        <taxon>Candidatus Marsarchaeota</taxon>
        <taxon>Candidatus Marsarchaeota group 2</taxon>
    </lineage>
</organism>
<gene>
    <name evidence="2" type="ORF">B9Q03_07815</name>
</gene>
<sequence length="148" mass="16175">MPVGALGRIVVVGLRPKEDVVSRILSVAQERSVDYAIVQAMGTLSRVVLGFYDGETKKYVTKELSDHLELVSCMGSLAKDSTGKQVLHLHATVSDRNLNVLGGHLVEAQVGYLVEVYLSEVAGTELVKIYDDSLGLMVFKENTRLEEP</sequence>
<protein>
    <recommendedName>
        <fullName evidence="1">PPC domain-containing protein</fullName>
    </recommendedName>
</protein>
<dbReference type="AlphaFoldDB" id="A0A2R6AUD5"/>
<dbReference type="EMBL" id="NEXE01000079">
    <property type="protein sequence ID" value="PSN89953.1"/>
    <property type="molecule type" value="Genomic_DNA"/>
</dbReference>
<name>A0A2R6AUD5_9ARCH</name>
<dbReference type="InterPro" id="IPR005175">
    <property type="entry name" value="PPC_dom"/>
</dbReference>
<evidence type="ECO:0000313" key="3">
    <source>
        <dbReference type="Proteomes" id="UP000240322"/>
    </source>
</evidence>
<evidence type="ECO:0000259" key="1">
    <source>
        <dbReference type="PROSITE" id="PS51742"/>
    </source>
</evidence>
<dbReference type="PANTHER" id="PTHR34988:SF1">
    <property type="entry name" value="DNA-BINDING PROTEIN"/>
    <property type="match status" value="1"/>
</dbReference>
<dbReference type="PANTHER" id="PTHR34988">
    <property type="entry name" value="PROTEIN, PUTATIVE-RELATED"/>
    <property type="match status" value="1"/>
</dbReference>
<reference evidence="2 3" key="1">
    <citation type="submission" date="2017-04" db="EMBL/GenBank/DDBJ databases">
        <title>Novel microbial lineages endemic to geothermal iron-oxide mats fill important gaps in the evolutionary history of Archaea.</title>
        <authorList>
            <person name="Jay Z.J."/>
            <person name="Beam J.P."/>
            <person name="Dlakic M."/>
            <person name="Rusch D.B."/>
            <person name="Kozubal M.A."/>
            <person name="Inskeep W.P."/>
        </authorList>
    </citation>
    <scope>NUCLEOTIDE SEQUENCE [LARGE SCALE GENOMIC DNA]</scope>
    <source>
        <strain evidence="2">OSP_D</strain>
    </source>
</reference>
<proteinExistence type="predicted"/>